<dbReference type="PROSITE" id="PS51608">
    <property type="entry name" value="SAM_MT_UBIE"/>
    <property type="match status" value="1"/>
</dbReference>
<dbReference type="EMBL" id="VTOW01000001">
    <property type="protein sequence ID" value="NKE69549.1"/>
    <property type="molecule type" value="Genomic_DNA"/>
</dbReference>
<dbReference type="PANTHER" id="PTHR43591">
    <property type="entry name" value="METHYLTRANSFERASE"/>
    <property type="match status" value="1"/>
</dbReference>
<evidence type="ECO:0000256" key="1">
    <source>
        <dbReference type="ARBA" id="ARBA00022428"/>
    </source>
</evidence>
<dbReference type="SUPFAM" id="SSF53335">
    <property type="entry name" value="S-adenosyl-L-methionine-dependent methyltransferases"/>
    <property type="match status" value="1"/>
</dbReference>
<dbReference type="AlphaFoldDB" id="A0A7X6I9Q1"/>
<gene>
    <name evidence="5" type="ORF">MNODULE_02130</name>
</gene>
<dbReference type="RefSeq" id="WP_168057845.1">
    <property type="nucleotide sequence ID" value="NZ_VTOW01000001.1"/>
</dbReference>
<proteinExistence type="predicted"/>
<dbReference type="GO" id="GO:0009234">
    <property type="term" value="P:menaquinone biosynthetic process"/>
    <property type="evidence" value="ECO:0007669"/>
    <property type="project" value="UniProtKB-KW"/>
</dbReference>
<protein>
    <submittedName>
        <fullName evidence="5">Methyltransferase domain-containing protein</fullName>
    </submittedName>
</protein>
<dbReference type="Proteomes" id="UP000534783">
    <property type="component" value="Unassembled WGS sequence"/>
</dbReference>
<keyword evidence="4" id="KW-0949">S-adenosyl-L-methionine</keyword>
<accession>A0A7X6I9Q1</accession>
<sequence length="234" mass="26719">MATPSLEEKRAWAEQFFEKTGASYDQVVDHTTFRIDRLWKKKIISKIPPSSRKILDLACGTGILSFAVAQKFPNAQIVGVDLTEGYLDIARKKAEANRADVTFVHSPAEAFVSDDRFDACVTSYLPKYADLDLLMSNLSRMIAPGGVLVFHDFTYPTNRFLQWTFEAYFKLLPPIGGWRWPEWKETLYELPVVIRKTRWIEELTAAMRREGFEAIQVESLTMQGSALVTAKKQQ</sequence>
<dbReference type="InterPro" id="IPR004033">
    <property type="entry name" value="UbiE/COQ5_MeTrFase"/>
</dbReference>
<evidence type="ECO:0000256" key="3">
    <source>
        <dbReference type="ARBA" id="ARBA00022679"/>
    </source>
</evidence>
<evidence type="ECO:0000313" key="6">
    <source>
        <dbReference type="Proteomes" id="UP000534783"/>
    </source>
</evidence>
<keyword evidence="2 5" id="KW-0489">Methyltransferase</keyword>
<keyword evidence="1" id="KW-0474">Menaquinone biosynthesis</keyword>
<organism evidence="5 6">
    <name type="scientific">Candidatus Manganitrophus noduliformans</name>
    <dbReference type="NCBI Taxonomy" id="2606439"/>
    <lineage>
        <taxon>Bacteria</taxon>
        <taxon>Pseudomonadati</taxon>
        <taxon>Nitrospirota</taxon>
        <taxon>Nitrospiria</taxon>
        <taxon>Candidatus Troglogloeales</taxon>
        <taxon>Candidatus Manganitrophaceae</taxon>
        <taxon>Candidatus Manganitrophus</taxon>
    </lineage>
</organism>
<comment type="caution">
    <text evidence="5">The sequence shown here is derived from an EMBL/GenBank/DDBJ whole genome shotgun (WGS) entry which is preliminary data.</text>
</comment>
<evidence type="ECO:0000256" key="2">
    <source>
        <dbReference type="ARBA" id="ARBA00022603"/>
    </source>
</evidence>
<dbReference type="PANTHER" id="PTHR43591:SF24">
    <property type="entry name" value="2-METHOXY-6-POLYPRENYL-1,4-BENZOQUINOL METHYLASE, MITOCHONDRIAL"/>
    <property type="match status" value="1"/>
</dbReference>
<name>A0A7X6I9Q1_9BACT</name>
<reference evidence="5 6" key="1">
    <citation type="journal article" date="2020" name="Nature">
        <title>Bacterial chemolithoautotrophy via manganese oxidation.</title>
        <authorList>
            <person name="Yu H."/>
            <person name="Leadbetter J.R."/>
        </authorList>
    </citation>
    <scope>NUCLEOTIDE SEQUENCE [LARGE SCALE GENOMIC DNA]</scope>
    <source>
        <strain evidence="5 6">Mn-1</strain>
    </source>
</reference>
<dbReference type="InterPro" id="IPR029063">
    <property type="entry name" value="SAM-dependent_MTases_sf"/>
</dbReference>
<evidence type="ECO:0000313" key="5">
    <source>
        <dbReference type="EMBL" id="NKE69549.1"/>
    </source>
</evidence>
<dbReference type="GO" id="GO:0008168">
    <property type="term" value="F:methyltransferase activity"/>
    <property type="evidence" value="ECO:0007669"/>
    <property type="project" value="UniProtKB-KW"/>
</dbReference>
<keyword evidence="3 5" id="KW-0808">Transferase</keyword>
<dbReference type="Pfam" id="PF01209">
    <property type="entry name" value="Ubie_methyltran"/>
    <property type="match status" value="1"/>
</dbReference>
<evidence type="ECO:0000256" key="4">
    <source>
        <dbReference type="ARBA" id="ARBA00022691"/>
    </source>
</evidence>
<dbReference type="Gene3D" id="3.40.50.150">
    <property type="entry name" value="Vaccinia Virus protein VP39"/>
    <property type="match status" value="1"/>
</dbReference>
<dbReference type="CDD" id="cd02440">
    <property type="entry name" value="AdoMet_MTases"/>
    <property type="match status" value="1"/>
</dbReference>
<keyword evidence="6" id="KW-1185">Reference proteome</keyword>
<dbReference type="GO" id="GO:0032259">
    <property type="term" value="P:methylation"/>
    <property type="evidence" value="ECO:0007669"/>
    <property type="project" value="UniProtKB-KW"/>
</dbReference>